<dbReference type="FunFam" id="3.30.1490.20:FF:000009">
    <property type="entry name" value="Glutathione synthetase"/>
    <property type="match status" value="1"/>
</dbReference>
<evidence type="ECO:0000313" key="13">
    <source>
        <dbReference type="Proteomes" id="UP001163440"/>
    </source>
</evidence>
<comment type="cofactor">
    <cofactor evidence="1">
        <name>Mn(2+)</name>
        <dbReference type="ChEBI" id="CHEBI:29035"/>
    </cofactor>
</comment>
<keyword evidence="7 10" id="KW-0067">ATP-binding</keyword>
<reference evidence="12" key="1">
    <citation type="submission" date="2022-11" db="EMBL/GenBank/DDBJ databases">
        <title>The whole genome sequencing of pests is an important tool to study the evolution of the plant-insect interaction and insecticide resistance.</title>
        <authorList>
            <person name="Kananovich Y."/>
        </authorList>
    </citation>
    <scope>NUCLEOTIDE SEQUENCE</scope>
    <source>
        <strain evidence="12">BSU_Bre_2018</strain>
    </source>
</reference>
<dbReference type="Gene3D" id="3.30.470.20">
    <property type="entry name" value="ATP-grasp fold, B domain"/>
    <property type="match status" value="1"/>
</dbReference>
<dbReference type="Pfam" id="PF02951">
    <property type="entry name" value="GSH-S_N"/>
    <property type="match status" value="1"/>
</dbReference>
<evidence type="ECO:0000313" key="12">
    <source>
        <dbReference type="EMBL" id="WAI18913.1"/>
    </source>
</evidence>
<comment type="cofactor">
    <cofactor evidence="2">
        <name>Mg(2+)</name>
        <dbReference type="ChEBI" id="CHEBI:18420"/>
    </cofactor>
</comment>
<dbReference type="GO" id="GO:0005737">
    <property type="term" value="C:cytoplasm"/>
    <property type="evidence" value="ECO:0007669"/>
    <property type="project" value="TreeGrafter"/>
</dbReference>
<dbReference type="Proteomes" id="UP001163440">
    <property type="component" value="Chromosome"/>
</dbReference>
<comment type="similarity">
    <text evidence="10">Belongs to the prokaryotic GSH synthase family.</text>
</comment>
<dbReference type="InterPro" id="IPR016185">
    <property type="entry name" value="PreATP-grasp_dom_sf"/>
</dbReference>
<dbReference type="Gene3D" id="3.30.1490.20">
    <property type="entry name" value="ATP-grasp fold, A domain"/>
    <property type="match status" value="1"/>
</dbReference>
<dbReference type="AlphaFoldDB" id="A0AAJ5PVI3"/>
<dbReference type="Pfam" id="PF02955">
    <property type="entry name" value="GSH-S_ATP"/>
    <property type="match status" value="1"/>
</dbReference>
<keyword evidence="9" id="KW-0464">Manganese</keyword>
<evidence type="ECO:0000256" key="6">
    <source>
        <dbReference type="ARBA" id="ARBA00022741"/>
    </source>
</evidence>
<dbReference type="SUPFAM" id="SSF56059">
    <property type="entry name" value="Glutathione synthetase ATP-binding domain-like"/>
    <property type="match status" value="1"/>
</dbReference>
<dbReference type="InterPro" id="IPR006284">
    <property type="entry name" value="Glut_synth_pro"/>
</dbReference>
<name>A0AAJ5PVI3_9GAMM</name>
<evidence type="ECO:0000256" key="3">
    <source>
        <dbReference type="ARBA" id="ARBA00022598"/>
    </source>
</evidence>
<evidence type="ECO:0000256" key="8">
    <source>
        <dbReference type="ARBA" id="ARBA00022842"/>
    </source>
</evidence>
<dbReference type="EC" id="6.3.2.3" evidence="10"/>
<gene>
    <name evidence="10 12" type="primary">gshB</name>
    <name evidence="12" type="ORF">OW720_02825</name>
</gene>
<dbReference type="RefSeq" id="WP_158365919.1">
    <property type="nucleotide sequence ID" value="NZ_CP034882.1"/>
</dbReference>
<comment type="pathway">
    <text evidence="10">Sulfur metabolism; glutathione biosynthesis; glutathione from L-cysteine and L-glutamate: step 2/2.</text>
</comment>
<evidence type="ECO:0000256" key="1">
    <source>
        <dbReference type="ARBA" id="ARBA00001936"/>
    </source>
</evidence>
<keyword evidence="5" id="KW-0479">Metal-binding</keyword>
<keyword evidence="3 10" id="KW-0436">Ligase</keyword>
<evidence type="ECO:0000256" key="5">
    <source>
        <dbReference type="ARBA" id="ARBA00022723"/>
    </source>
</evidence>
<sequence length="329" mass="37800">MYKKIKLKVGILMDSIESINIKKDSSFAILLESQKRNHLIHYMEMNDLYLQNGHPYARVRLIKLEKNIKKWHKVIDEKNISLNTLDVILMRKDPPFDTEFIYSTYILERAENAGVLIINKPQSLRDCNEKIFISWFSELTPDTLVTRNSSKIRQFWKKHQDVIIKPLDGMGGANIFRIKKNDPNFAVIVETLTHYEKNFCMVQAYLPKINLGDKRVLIVNGNPIPWCLARIPQIGETRANLAVGGKGKIQLLSQTDWEIANHLAPILKRKGLIFVGLDIIGDKLTEINVTSPTGICEIESEKNISITSILLDYIEKEIQQRSKNDSNCI</sequence>
<comment type="catalytic activity">
    <reaction evidence="10">
        <text>gamma-L-glutamyl-L-cysteine + glycine + ATP = glutathione + ADP + phosphate + H(+)</text>
        <dbReference type="Rhea" id="RHEA:13557"/>
        <dbReference type="ChEBI" id="CHEBI:15378"/>
        <dbReference type="ChEBI" id="CHEBI:30616"/>
        <dbReference type="ChEBI" id="CHEBI:43474"/>
        <dbReference type="ChEBI" id="CHEBI:57305"/>
        <dbReference type="ChEBI" id="CHEBI:57925"/>
        <dbReference type="ChEBI" id="CHEBI:58173"/>
        <dbReference type="ChEBI" id="CHEBI:456216"/>
        <dbReference type="EC" id="6.3.2.3"/>
    </reaction>
</comment>
<dbReference type="FunFam" id="3.40.50.20:FF:000009">
    <property type="entry name" value="Glutathione synthetase"/>
    <property type="match status" value="1"/>
</dbReference>
<dbReference type="InterPro" id="IPR013815">
    <property type="entry name" value="ATP_grasp_subdomain_1"/>
</dbReference>
<dbReference type="SUPFAM" id="SSF52440">
    <property type="entry name" value="PreATP-grasp domain"/>
    <property type="match status" value="1"/>
</dbReference>
<dbReference type="InterPro" id="IPR004215">
    <property type="entry name" value="GSHS_N"/>
</dbReference>
<dbReference type="GO" id="GO:0005524">
    <property type="term" value="F:ATP binding"/>
    <property type="evidence" value="ECO:0007669"/>
    <property type="project" value="UniProtKB-UniRule"/>
</dbReference>
<organism evidence="12 13">
    <name type="scientific">Buchnera aphidicola</name>
    <name type="common">Brevicoryne brassicae</name>
    <dbReference type="NCBI Taxonomy" id="911343"/>
    <lineage>
        <taxon>Bacteria</taxon>
        <taxon>Pseudomonadati</taxon>
        <taxon>Pseudomonadota</taxon>
        <taxon>Gammaproteobacteria</taxon>
        <taxon>Enterobacterales</taxon>
        <taxon>Erwiniaceae</taxon>
        <taxon>Buchnera</taxon>
    </lineage>
</organism>
<evidence type="ECO:0000259" key="11">
    <source>
        <dbReference type="PROSITE" id="PS50975"/>
    </source>
</evidence>
<evidence type="ECO:0000256" key="9">
    <source>
        <dbReference type="ARBA" id="ARBA00023211"/>
    </source>
</evidence>
<evidence type="ECO:0000256" key="2">
    <source>
        <dbReference type="ARBA" id="ARBA00001946"/>
    </source>
</evidence>
<dbReference type="PANTHER" id="PTHR21621">
    <property type="entry name" value="RIBOSOMAL PROTEIN S6 MODIFICATION PROTEIN"/>
    <property type="match status" value="1"/>
</dbReference>
<keyword evidence="6 10" id="KW-0547">Nucleotide-binding</keyword>
<evidence type="ECO:0000256" key="4">
    <source>
        <dbReference type="ARBA" id="ARBA00022684"/>
    </source>
</evidence>
<evidence type="ECO:0000256" key="10">
    <source>
        <dbReference type="HAMAP-Rule" id="MF_00162"/>
    </source>
</evidence>
<dbReference type="GO" id="GO:0004363">
    <property type="term" value="F:glutathione synthase activity"/>
    <property type="evidence" value="ECO:0007669"/>
    <property type="project" value="UniProtKB-UniRule"/>
</dbReference>
<dbReference type="GO" id="GO:0046872">
    <property type="term" value="F:metal ion binding"/>
    <property type="evidence" value="ECO:0007669"/>
    <property type="project" value="UniProtKB-KW"/>
</dbReference>
<proteinExistence type="inferred from homology"/>
<dbReference type="NCBIfam" id="TIGR01380">
    <property type="entry name" value="glut_syn"/>
    <property type="match status" value="1"/>
</dbReference>
<dbReference type="Gene3D" id="3.40.50.20">
    <property type="match status" value="1"/>
</dbReference>
<dbReference type="EMBL" id="CP113406">
    <property type="protein sequence ID" value="WAI18913.1"/>
    <property type="molecule type" value="Genomic_DNA"/>
</dbReference>
<accession>A0AAJ5PVI3</accession>
<keyword evidence="8" id="KW-0460">Magnesium</keyword>
<feature type="domain" description="ATP-grasp" evidence="11">
    <location>
        <begin position="130"/>
        <end position="315"/>
    </location>
</feature>
<dbReference type="InterPro" id="IPR004218">
    <property type="entry name" value="GSHS_ATP-bd"/>
</dbReference>
<dbReference type="PROSITE" id="PS50975">
    <property type="entry name" value="ATP_GRASP"/>
    <property type="match status" value="1"/>
</dbReference>
<evidence type="ECO:0000256" key="7">
    <source>
        <dbReference type="ARBA" id="ARBA00022840"/>
    </source>
</evidence>
<dbReference type="PANTHER" id="PTHR21621:SF4">
    <property type="entry name" value="GLUTATHIONE SYNTHETASE"/>
    <property type="match status" value="1"/>
</dbReference>
<dbReference type="InterPro" id="IPR011761">
    <property type="entry name" value="ATP-grasp"/>
</dbReference>
<dbReference type="HAMAP" id="MF_00162">
    <property type="entry name" value="GSH_S"/>
    <property type="match status" value="1"/>
</dbReference>
<protein>
    <recommendedName>
        <fullName evidence="10">Glutathione synthetase</fullName>
        <ecNumber evidence="10">6.3.2.3</ecNumber>
    </recommendedName>
    <alternativeName>
        <fullName evidence="10">GSH synthetase</fullName>
        <shortName evidence="10">GSH-S</shortName>
        <shortName evidence="10">GSHase</shortName>
    </alternativeName>
    <alternativeName>
        <fullName evidence="10">Glutathione synthase</fullName>
    </alternativeName>
</protein>
<dbReference type="NCBIfam" id="NF003573">
    <property type="entry name" value="PRK05246.1"/>
    <property type="match status" value="1"/>
</dbReference>
<keyword evidence="4 10" id="KW-0317">Glutathione biosynthesis</keyword>